<gene>
    <name evidence="2" type="ORF">DSL92_08535</name>
</gene>
<dbReference type="AlphaFoldDB" id="A0A3S0NDH7"/>
<name>A0A3S0NDH7_9GAMM</name>
<reference evidence="2" key="1">
    <citation type="submission" date="2018-12" db="EMBL/GenBank/DDBJ databases">
        <authorList>
            <person name="Jadhav K."/>
            <person name="Kushwaha B."/>
            <person name="Jadhav I."/>
        </authorList>
    </citation>
    <scope>NUCLEOTIDE SEQUENCE [LARGE SCALE GENOMIC DNA]</scope>
    <source>
        <strain evidence="2">SBS 10</strain>
    </source>
</reference>
<feature type="compositionally biased region" description="Basic residues" evidence="1">
    <location>
        <begin position="49"/>
        <end position="60"/>
    </location>
</feature>
<sequence length="118" mass="11873">MPAGPGVNLRVTLAEELQSSTTIPAGIRRGATWTAKTAPGGGSADAGRSAHRSGARRQPRHAPAGQHLGGRGGAHRGSRGPPPGCQPVPGDMFGGRDGVAVGETDGEPVEVVVDRVVE</sequence>
<organism evidence="2">
    <name type="scientific">Billgrantia gudaonensis</name>
    <dbReference type="NCBI Taxonomy" id="376427"/>
    <lineage>
        <taxon>Bacteria</taxon>
        <taxon>Pseudomonadati</taxon>
        <taxon>Pseudomonadota</taxon>
        <taxon>Gammaproteobacteria</taxon>
        <taxon>Oceanospirillales</taxon>
        <taxon>Halomonadaceae</taxon>
        <taxon>Billgrantia</taxon>
    </lineage>
</organism>
<dbReference type="EMBL" id="RXHI01000028">
    <property type="protein sequence ID" value="RUA21960.1"/>
    <property type="molecule type" value="Genomic_DNA"/>
</dbReference>
<comment type="caution">
    <text evidence="2">The sequence shown here is derived from an EMBL/GenBank/DDBJ whole genome shotgun (WGS) entry which is preliminary data.</text>
</comment>
<accession>A0A3S0NDH7</accession>
<feature type="region of interest" description="Disordered" evidence="1">
    <location>
        <begin position="18"/>
        <end position="118"/>
    </location>
</feature>
<evidence type="ECO:0000313" key="2">
    <source>
        <dbReference type="EMBL" id="RUA21960.1"/>
    </source>
</evidence>
<protein>
    <submittedName>
        <fullName evidence="2">Uncharacterized protein</fullName>
    </submittedName>
</protein>
<evidence type="ECO:0000256" key="1">
    <source>
        <dbReference type="SAM" id="MobiDB-lite"/>
    </source>
</evidence>
<proteinExistence type="predicted"/>